<protein>
    <submittedName>
        <fullName evidence="2">Alkyl hydroperoxide reductase subunit F</fullName>
        <ecNumber evidence="2">1.8.1.-</ecNumber>
    </submittedName>
</protein>
<sequence>MDQMKKNSKQSKLVTEELKQQIAPLFQKMRRTVVLHAILDFEDEKSLELGSFLKAIASVNEQVQVHFWGKDENEVIFQELHGEHLPVVGIYDESGVYSGACFHGVPGGKEINSFLASICNAGGAGQKLERKTKKEIEKIDFPVAMKIFVSLSCHHCPHVVAACQKVAMESAYVTADMYDAKLYSDLIEKYKIERVPMTVINDEIVVMGQKTIDEIVKSLTTM</sequence>
<accession>A0A6N2STW7</accession>
<gene>
    <name evidence="2" type="primary">ahpF</name>
    <name evidence="2" type="ORF">CNLFYP112_01471</name>
</gene>
<feature type="domain" description="Thioredoxin-like fold" evidence="1">
    <location>
        <begin position="145"/>
        <end position="217"/>
    </location>
</feature>
<dbReference type="PANTHER" id="PTHR37170:SF1">
    <property type="entry name" value="GLUTAREDOXIN-LIKE PROTEIN"/>
    <property type="match status" value="1"/>
</dbReference>
<evidence type="ECO:0000259" key="1">
    <source>
        <dbReference type="Pfam" id="PF13192"/>
    </source>
</evidence>
<dbReference type="EMBL" id="CACRTG010000008">
    <property type="protein sequence ID" value="VYS96422.1"/>
    <property type="molecule type" value="Genomic_DNA"/>
</dbReference>
<organism evidence="2">
    <name type="scientific">[Clostridium] nexile</name>
    <dbReference type="NCBI Taxonomy" id="29361"/>
    <lineage>
        <taxon>Bacteria</taxon>
        <taxon>Bacillati</taxon>
        <taxon>Bacillota</taxon>
        <taxon>Clostridia</taxon>
        <taxon>Lachnospirales</taxon>
        <taxon>Lachnospiraceae</taxon>
        <taxon>Tyzzerella</taxon>
    </lineage>
</organism>
<dbReference type="GO" id="GO:0016491">
    <property type="term" value="F:oxidoreductase activity"/>
    <property type="evidence" value="ECO:0007669"/>
    <property type="project" value="UniProtKB-KW"/>
</dbReference>
<name>A0A6N2STW7_9FIRM</name>
<dbReference type="AlphaFoldDB" id="A0A6N2STW7"/>
<dbReference type="InterPro" id="IPR012336">
    <property type="entry name" value="Thioredoxin-like_fold"/>
</dbReference>
<evidence type="ECO:0000313" key="2">
    <source>
        <dbReference type="EMBL" id="VYS96422.1"/>
    </source>
</evidence>
<dbReference type="SUPFAM" id="SSF52833">
    <property type="entry name" value="Thioredoxin-like"/>
    <property type="match status" value="2"/>
</dbReference>
<proteinExistence type="predicted"/>
<dbReference type="InterPro" id="IPR036249">
    <property type="entry name" value="Thioredoxin-like_sf"/>
</dbReference>
<keyword evidence="2" id="KW-0560">Oxidoreductase</keyword>
<dbReference type="Gene3D" id="3.40.30.80">
    <property type="match status" value="1"/>
</dbReference>
<reference evidence="2" key="1">
    <citation type="submission" date="2019-11" db="EMBL/GenBank/DDBJ databases">
        <authorList>
            <person name="Feng L."/>
        </authorList>
    </citation>
    <scope>NUCLEOTIDE SEQUENCE</scope>
    <source>
        <strain evidence="2">CnexileLFYP112</strain>
    </source>
</reference>
<dbReference type="Pfam" id="PF13192">
    <property type="entry name" value="Thioredoxin_3"/>
    <property type="match status" value="1"/>
</dbReference>
<dbReference type="PANTHER" id="PTHR37170">
    <property type="entry name" value="GLUTAREDOXIN-RELATED"/>
    <property type="match status" value="1"/>
</dbReference>
<dbReference type="EC" id="1.8.1.-" evidence="2"/>